<name>A0A9P0VZC0_9ASCO</name>
<keyword evidence="2" id="KW-0285">Flavoprotein</keyword>
<keyword evidence="3" id="KW-0274">FAD</keyword>
<dbReference type="PRINTS" id="PR00368">
    <property type="entry name" value="FADPNR"/>
</dbReference>
<feature type="domain" description="FAD/NAD(P)-binding" evidence="5">
    <location>
        <begin position="2"/>
        <end position="284"/>
    </location>
</feature>
<organism evidence="6 7">
    <name type="scientific">[Candida] railenensis</name>
    <dbReference type="NCBI Taxonomy" id="45579"/>
    <lineage>
        <taxon>Eukaryota</taxon>
        <taxon>Fungi</taxon>
        <taxon>Dikarya</taxon>
        <taxon>Ascomycota</taxon>
        <taxon>Saccharomycotina</taxon>
        <taxon>Pichiomycetes</taxon>
        <taxon>Debaryomycetaceae</taxon>
        <taxon>Kurtzmaniella</taxon>
    </lineage>
</organism>
<evidence type="ECO:0000256" key="1">
    <source>
        <dbReference type="ARBA" id="ARBA00006442"/>
    </source>
</evidence>
<dbReference type="OrthoDB" id="202203at2759"/>
<dbReference type="InterPro" id="IPR023753">
    <property type="entry name" value="FAD/NAD-binding_dom"/>
</dbReference>
<sequence length="364" mass="39408">MSIVLIGANYAGAVALETIFKEIKATGKETEYSVTVVSKSTHFYANPSSPRLFVEPEHLEKVFFSVEEYLKKHSNGTKYEFIHASVDKANFSSKTLELSGGKKLKYDYLVVASGSRADNPAFKLDGDYVESRNAVKQLNKTIKDSGSIAILGGGATGVETAAEIAYTYPKKNVTLFTGTTGPLAGIGKSAPATSKLEDLGVKIVNNKKFSSIDTSETGASNISFDDGSTEKFDLYIPSYGLYPNSSFIDSKYLNDSGYLVVNENLVVEGHPEVIGFGDIASITEKTVVDIKLSQTKPFTQTVKKNIFNQDVSLLAYARGKTTTLIPISKKGGIGLMFGWSVPNFLVKSLKAKDFMIPKAGDHFS</sequence>
<dbReference type="Proteomes" id="UP000837801">
    <property type="component" value="Unassembled WGS sequence"/>
</dbReference>
<dbReference type="EMBL" id="CAKXYY010000012">
    <property type="protein sequence ID" value="CAH2353799.1"/>
    <property type="molecule type" value="Genomic_DNA"/>
</dbReference>
<protein>
    <submittedName>
        <fullName evidence="6">Oxidoreductase Ptalp</fullName>
    </submittedName>
</protein>
<dbReference type="Pfam" id="PF07992">
    <property type="entry name" value="Pyr_redox_2"/>
    <property type="match status" value="1"/>
</dbReference>
<dbReference type="InterPro" id="IPR036188">
    <property type="entry name" value="FAD/NAD-bd_sf"/>
</dbReference>
<gene>
    <name evidence="6" type="ORF">CLIB1423_12S03180</name>
</gene>
<keyword evidence="4" id="KW-0560">Oxidoreductase</keyword>
<evidence type="ECO:0000256" key="2">
    <source>
        <dbReference type="ARBA" id="ARBA00022630"/>
    </source>
</evidence>
<dbReference type="PANTHER" id="PTHR43735">
    <property type="entry name" value="APOPTOSIS-INDUCING FACTOR 1"/>
    <property type="match status" value="1"/>
</dbReference>
<evidence type="ECO:0000313" key="6">
    <source>
        <dbReference type="EMBL" id="CAH2353799.1"/>
    </source>
</evidence>
<comment type="similarity">
    <text evidence="1">Belongs to the FAD-dependent oxidoreductase family.</text>
</comment>
<evidence type="ECO:0000256" key="3">
    <source>
        <dbReference type="ARBA" id="ARBA00022827"/>
    </source>
</evidence>
<comment type="caution">
    <text evidence="6">The sequence shown here is derived from an EMBL/GenBank/DDBJ whole genome shotgun (WGS) entry which is preliminary data.</text>
</comment>
<keyword evidence="7" id="KW-1185">Reference proteome</keyword>
<proteinExistence type="inferred from homology"/>
<dbReference type="GO" id="GO:0005737">
    <property type="term" value="C:cytoplasm"/>
    <property type="evidence" value="ECO:0007669"/>
    <property type="project" value="TreeGrafter"/>
</dbReference>
<dbReference type="PANTHER" id="PTHR43735:SF3">
    <property type="entry name" value="FERROPTOSIS SUPPRESSOR PROTEIN 1"/>
    <property type="match status" value="1"/>
</dbReference>
<dbReference type="GO" id="GO:0050660">
    <property type="term" value="F:flavin adenine dinucleotide binding"/>
    <property type="evidence" value="ECO:0007669"/>
    <property type="project" value="TreeGrafter"/>
</dbReference>
<evidence type="ECO:0000259" key="5">
    <source>
        <dbReference type="Pfam" id="PF07992"/>
    </source>
</evidence>
<dbReference type="Gene3D" id="3.50.50.100">
    <property type="match status" value="1"/>
</dbReference>
<dbReference type="AlphaFoldDB" id="A0A9P0VZC0"/>
<reference evidence="6" key="1">
    <citation type="submission" date="2022-03" db="EMBL/GenBank/DDBJ databases">
        <authorList>
            <person name="Legras J.-L."/>
            <person name="Devillers H."/>
            <person name="Grondin C."/>
        </authorList>
    </citation>
    <scope>NUCLEOTIDE SEQUENCE</scope>
    <source>
        <strain evidence="6">CLIB 1423</strain>
    </source>
</reference>
<dbReference type="GO" id="GO:0004174">
    <property type="term" value="F:electron-transferring-flavoprotein dehydrogenase activity"/>
    <property type="evidence" value="ECO:0007669"/>
    <property type="project" value="TreeGrafter"/>
</dbReference>
<accession>A0A9P0VZC0</accession>
<evidence type="ECO:0000256" key="4">
    <source>
        <dbReference type="ARBA" id="ARBA00023002"/>
    </source>
</evidence>
<evidence type="ECO:0000313" key="7">
    <source>
        <dbReference type="Proteomes" id="UP000837801"/>
    </source>
</evidence>
<dbReference type="SUPFAM" id="SSF51905">
    <property type="entry name" value="FAD/NAD(P)-binding domain"/>
    <property type="match status" value="2"/>
</dbReference>